<dbReference type="Pfam" id="PF01967">
    <property type="entry name" value="MoaC"/>
    <property type="match status" value="1"/>
</dbReference>
<dbReference type="SUPFAM" id="SSF55040">
    <property type="entry name" value="Molybdenum cofactor biosynthesis protein C, MoaC"/>
    <property type="match status" value="1"/>
</dbReference>
<reference evidence="4 5" key="1">
    <citation type="journal article" date="2011" name="PLoS ONE">
        <title>The complete genome sequence of Thermoproteus tenax: a physiologically versatile member of the Crenarchaeota.</title>
        <authorList>
            <person name="Siebers B."/>
            <person name="Zaparty M."/>
            <person name="Raddatz G."/>
            <person name="Tjaden B."/>
            <person name="Albers S.V."/>
            <person name="Bell S.D."/>
            <person name="Blombach F."/>
            <person name="Kletzin A."/>
            <person name="Kyrpides N."/>
            <person name="Lanz C."/>
            <person name="Plagens A."/>
            <person name="Rampp M."/>
            <person name="Rosinus A."/>
            <person name="von Jan M."/>
            <person name="Makarova K.S."/>
            <person name="Klenk H.P."/>
            <person name="Schuster S.C."/>
            <person name="Hensel R."/>
        </authorList>
    </citation>
    <scope>NUCLEOTIDE SEQUENCE [LARGE SCALE GENOMIC DNA]</scope>
    <source>
        <strain evidence="5">ATCC 35583 / DSM 2078 / JCM 9277 / NBRC 100435 / Kra 1</strain>
    </source>
</reference>
<name>G4RLT1_THETK</name>
<dbReference type="Proteomes" id="UP000002654">
    <property type="component" value="Chromosome"/>
</dbReference>
<dbReference type="STRING" id="768679.TTX_1910"/>
<dbReference type="AlphaFoldDB" id="G4RLT1"/>
<accession>G4RLT1</accession>
<protein>
    <submittedName>
        <fullName evidence="4">Molybdenum cofactor biosynthesis protein C</fullName>
    </submittedName>
</protein>
<dbReference type="UniPathway" id="UPA00344"/>
<dbReference type="EMBL" id="FN869859">
    <property type="protein sequence ID" value="CCC82526.1"/>
    <property type="molecule type" value="Genomic_DNA"/>
</dbReference>
<proteinExistence type="predicted"/>
<feature type="domain" description="Molybdopterin cofactor biosynthesis C (MoaC)" evidence="3">
    <location>
        <begin position="23"/>
        <end position="87"/>
    </location>
</feature>
<dbReference type="InterPro" id="IPR002820">
    <property type="entry name" value="Mopterin_CF_biosynth-C_dom"/>
</dbReference>
<dbReference type="KEGG" id="ttn:TTX_1910"/>
<sequence length="186" mass="19932">MVDISSKEDIGRYAEAIALSSTDRPDVCVQAAVKAVKNAYRYIPLLHPIPLQAAAHCNAGEIRAEAWTRWKTGVEMDALFGALVGAIASGSTEIKRLFVTLKVKGTDVKLDEGAAVEVSSITRPEVGYIARASGYIHLKSIDIIKQAGSRKAIPYARPRLSCRLVPRGCASCCLSNVSSLSTQTAE</sequence>
<dbReference type="PATRIC" id="fig|768679.9.peg.1936"/>
<dbReference type="GO" id="GO:0006777">
    <property type="term" value="P:Mo-molybdopterin cofactor biosynthetic process"/>
    <property type="evidence" value="ECO:0007669"/>
    <property type="project" value="UniProtKB-KW"/>
</dbReference>
<organism evidence="4 5">
    <name type="scientific">Thermoproteus tenax (strain ATCC 35583 / DSM 2078 / JCM 9277 / NBRC 100435 / Kra 1)</name>
    <dbReference type="NCBI Taxonomy" id="768679"/>
    <lineage>
        <taxon>Archaea</taxon>
        <taxon>Thermoproteota</taxon>
        <taxon>Thermoprotei</taxon>
        <taxon>Thermoproteales</taxon>
        <taxon>Thermoproteaceae</taxon>
        <taxon>Thermoproteus</taxon>
    </lineage>
</organism>
<dbReference type="Gene3D" id="3.30.70.640">
    <property type="entry name" value="Molybdopterin cofactor biosynthesis C (MoaC) domain"/>
    <property type="match status" value="1"/>
</dbReference>
<dbReference type="eggNOG" id="arCOG01530">
    <property type="taxonomic scope" value="Archaea"/>
</dbReference>
<dbReference type="HOGENOM" id="CLU_1451484_0_0_2"/>
<evidence type="ECO:0000256" key="2">
    <source>
        <dbReference type="ARBA" id="ARBA00023150"/>
    </source>
</evidence>
<comment type="pathway">
    <text evidence="1">Cofactor biosynthesis; molybdopterin biosynthesis.</text>
</comment>
<evidence type="ECO:0000259" key="3">
    <source>
        <dbReference type="Pfam" id="PF01967"/>
    </source>
</evidence>
<keyword evidence="5" id="KW-1185">Reference proteome</keyword>
<gene>
    <name evidence="4" type="primary">moaC</name>
    <name evidence="4" type="ordered locus">TTX_1910</name>
</gene>
<dbReference type="PaxDb" id="768679-TTX_1910"/>
<dbReference type="InterPro" id="IPR036522">
    <property type="entry name" value="MoaC_sf"/>
</dbReference>
<evidence type="ECO:0000256" key="1">
    <source>
        <dbReference type="ARBA" id="ARBA00005046"/>
    </source>
</evidence>
<evidence type="ECO:0000313" key="5">
    <source>
        <dbReference type="Proteomes" id="UP000002654"/>
    </source>
</evidence>
<evidence type="ECO:0000313" key="4">
    <source>
        <dbReference type="EMBL" id="CCC82526.1"/>
    </source>
</evidence>
<keyword evidence="2" id="KW-0501">Molybdenum cofactor biosynthesis</keyword>